<protein>
    <submittedName>
        <fullName evidence="1">Uncharacterized protein</fullName>
    </submittedName>
</protein>
<gene>
    <name evidence="1" type="ORF">QYM36_013182</name>
</gene>
<accession>A0AA88HFM3</accession>
<dbReference type="AlphaFoldDB" id="A0AA88HFM3"/>
<dbReference type="Proteomes" id="UP001187531">
    <property type="component" value="Unassembled WGS sequence"/>
</dbReference>
<comment type="caution">
    <text evidence="1">The sequence shown here is derived from an EMBL/GenBank/DDBJ whole genome shotgun (WGS) entry which is preliminary data.</text>
</comment>
<evidence type="ECO:0000313" key="1">
    <source>
        <dbReference type="EMBL" id="KAK2709429.1"/>
    </source>
</evidence>
<sequence>MSVVFPPAISFLVSTPVAENATEAKVRWSVVVQNFIFGNQLYEDWKKFLHSIPEKKEEIPHYPDTLKAIIVACKEQMSHNEKCPLIVKLLVEGFLRRYKKSQTEAFIFMALLLAILGIYPEAKDQPAIITKTSRHSTSLSVQATSKPETQVEAVLGMLSILKEKEYNLMTDLNGLSFMSWLQNLVQYLIKEFGKTVPKVMKVCEVLMNINPVSIQYVPGPIIKSVLSSRTDVTNNDCDSLLSAILTAFVKLRDVSKFVQLLLQASNLLKLGSDFVGRPFLESLENVVTFELISAQTIKLWELILQGIENDFKS</sequence>
<proteinExistence type="predicted"/>
<name>A0AA88HFM3_ARTSF</name>
<reference evidence="1" key="1">
    <citation type="submission" date="2023-07" db="EMBL/GenBank/DDBJ databases">
        <title>Chromosome-level genome assembly of Artemia franciscana.</title>
        <authorList>
            <person name="Jo E."/>
        </authorList>
    </citation>
    <scope>NUCLEOTIDE SEQUENCE</scope>
    <source>
        <tissue evidence="1">Whole body</tissue>
    </source>
</reference>
<dbReference type="EMBL" id="JAVRJZ010000017">
    <property type="protein sequence ID" value="KAK2709429.1"/>
    <property type="molecule type" value="Genomic_DNA"/>
</dbReference>
<organism evidence="1 2">
    <name type="scientific">Artemia franciscana</name>
    <name type="common">Brine shrimp</name>
    <name type="synonym">Artemia sanfranciscana</name>
    <dbReference type="NCBI Taxonomy" id="6661"/>
    <lineage>
        <taxon>Eukaryota</taxon>
        <taxon>Metazoa</taxon>
        <taxon>Ecdysozoa</taxon>
        <taxon>Arthropoda</taxon>
        <taxon>Crustacea</taxon>
        <taxon>Branchiopoda</taxon>
        <taxon>Anostraca</taxon>
        <taxon>Artemiidae</taxon>
        <taxon>Artemia</taxon>
    </lineage>
</organism>
<keyword evidence="2" id="KW-1185">Reference proteome</keyword>
<evidence type="ECO:0000313" key="2">
    <source>
        <dbReference type="Proteomes" id="UP001187531"/>
    </source>
</evidence>
<feature type="non-terminal residue" evidence="1">
    <location>
        <position position="313"/>
    </location>
</feature>